<evidence type="ECO:0000313" key="3">
    <source>
        <dbReference type="Proteomes" id="UP000887013"/>
    </source>
</evidence>
<evidence type="ECO:0000256" key="1">
    <source>
        <dbReference type="SAM" id="MobiDB-lite"/>
    </source>
</evidence>
<reference evidence="2" key="1">
    <citation type="submission" date="2020-08" db="EMBL/GenBank/DDBJ databases">
        <title>Multicomponent nature underlies the extraordinary mechanical properties of spider dragline silk.</title>
        <authorList>
            <person name="Kono N."/>
            <person name="Nakamura H."/>
            <person name="Mori M."/>
            <person name="Yoshida Y."/>
            <person name="Ohtoshi R."/>
            <person name="Malay A.D."/>
            <person name="Moran D.A.P."/>
            <person name="Tomita M."/>
            <person name="Numata K."/>
            <person name="Arakawa K."/>
        </authorList>
    </citation>
    <scope>NUCLEOTIDE SEQUENCE</scope>
</reference>
<dbReference type="EMBL" id="BMAW01066424">
    <property type="protein sequence ID" value="GFT54964.1"/>
    <property type="molecule type" value="Genomic_DNA"/>
</dbReference>
<name>A0A8X6TWS1_NEPPI</name>
<sequence length="78" mass="8382">MWDSSPCGLVGLRCTPVGSAVKIHKIRTTDTLPDHSERPPLPGEASKSSNLDPQTLRLATKRLVNCSFRAAPSVPGEE</sequence>
<dbReference type="Proteomes" id="UP000887013">
    <property type="component" value="Unassembled WGS sequence"/>
</dbReference>
<accession>A0A8X6TWS1</accession>
<protein>
    <submittedName>
        <fullName evidence="2">Uncharacterized protein</fullName>
    </submittedName>
</protein>
<dbReference type="AlphaFoldDB" id="A0A8X6TWS1"/>
<organism evidence="2 3">
    <name type="scientific">Nephila pilipes</name>
    <name type="common">Giant wood spider</name>
    <name type="synonym">Nephila maculata</name>
    <dbReference type="NCBI Taxonomy" id="299642"/>
    <lineage>
        <taxon>Eukaryota</taxon>
        <taxon>Metazoa</taxon>
        <taxon>Ecdysozoa</taxon>
        <taxon>Arthropoda</taxon>
        <taxon>Chelicerata</taxon>
        <taxon>Arachnida</taxon>
        <taxon>Araneae</taxon>
        <taxon>Araneomorphae</taxon>
        <taxon>Entelegynae</taxon>
        <taxon>Araneoidea</taxon>
        <taxon>Nephilidae</taxon>
        <taxon>Nephila</taxon>
    </lineage>
</organism>
<proteinExistence type="predicted"/>
<feature type="region of interest" description="Disordered" evidence="1">
    <location>
        <begin position="26"/>
        <end position="52"/>
    </location>
</feature>
<gene>
    <name evidence="2" type="ORF">NPIL_293471</name>
</gene>
<evidence type="ECO:0000313" key="2">
    <source>
        <dbReference type="EMBL" id="GFT54964.1"/>
    </source>
</evidence>
<comment type="caution">
    <text evidence="2">The sequence shown here is derived from an EMBL/GenBank/DDBJ whole genome shotgun (WGS) entry which is preliminary data.</text>
</comment>
<keyword evidence="3" id="KW-1185">Reference proteome</keyword>